<organism evidence="1 2">
    <name type="scientific">Luteolibacter ambystomatis</name>
    <dbReference type="NCBI Taxonomy" id="2824561"/>
    <lineage>
        <taxon>Bacteria</taxon>
        <taxon>Pseudomonadati</taxon>
        <taxon>Verrucomicrobiota</taxon>
        <taxon>Verrucomicrobiia</taxon>
        <taxon>Verrucomicrobiales</taxon>
        <taxon>Verrucomicrobiaceae</taxon>
        <taxon>Luteolibacter</taxon>
    </lineage>
</organism>
<reference evidence="1" key="1">
    <citation type="submission" date="2021-04" db="EMBL/GenBank/DDBJ databases">
        <title>Luteolibacter sp. 32A isolated from the skin of an Anderson's salamander (Ambystoma andersonii).</title>
        <authorList>
            <person name="Spergser J."/>
            <person name="Busse H.-J."/>
        </authorList>
    </citation>
    <scope>NUCLEOTIDE SEQUENCE</scope>
    <source>
        <strain evidence="1">32A</strain>
    </source>
</reference>
<proteinExistence type="predicted"/>
<dbReference type="Proteomes" id="UP000676169">
    <property type="component" value="Chromosome"/>
</dbReference>
<dbReference type="EMBL" id="CP073100">
    <property type="protein sequence ID" value="QUE53263.1"/>
    <property type="molecule type" value="Genomic_DNA"/>
</dbReference>
<keyword evidence="2" id="KW-1185">Reference proteome</keyword>
<gene>
    <name evidence="1" type="ORF">KBB96_02205</name>
</gene>
<protein>
    <submittedName>
        <fullName evidence="1">ROK family protein</fullName>
    </submittedName>
</protein>
<name>A0A975J395_9BACT</name>
<evidence type="ECO:0000313" key="2">
    <source>
        <dbReference type="Proteomes" id="UP000676169"/>
    </source>
</evidence>
<dbReference type="KEGG" id="lamb:KBB96_02205"/>
<dbReference type="Gene3D" id="3.30.420.40">
    <property type="match status" value="2"/>
</dbReference>
<sequence>MTVSPQFKPVLDPGFVPAVLWNRAYAAKVAKDSGARTLDLALVRQDGTAFRWSGKILSAGGENDALTIKYVERLTKFLLWQKGGSRFLIAGAPDVAAALTGIYAPEGLRKFDREFIGTKIFGEPITITAVASVADLPEENGGVMTLGRNLGGCRIGFDLGGSDRKCAALIDGEVVFSEEVVWDPYFQSDPQYHIEGIHDSLQRAAAHLPRVDAIGGSSAGVYVNNEVRAASLFRGVSEEDFEKHIRGVFFTLKDRWGGIPFEVVNDGEVTALAGSMGLNANRVLGVALGTSQAAGYVDGEGHILPWLNELAFAPVDYRDDAPADEWSGDIGCGAQYFSQQAVARLAPAAGFEFGKMPFPEQLVKVQEAMKEGDSRAAQIYETIGVCFGYAIAHYAEFYDIANLLILGRVTSGEGGQIIIDEAETVLANEFPELRIKLVVPDEKTKRHGQAVAAASLPPAAAAV</sequence>
<evidence type="ECO:0000313" key="1">
    <source>
        <dbReference type="EMBL" id="QUE53263.1"/>
    </source>
</evidence>
<dbReference type="SUPFAM" id="SSF53067">
    <property type="entry name" value="Actin-like ATPase domain"/>
    <property type="match status" value="1"/>
</dbReference>
<dbReference type="AlphaFoldDB" id="A0A975J395"/>
<dbReference type="InterPro" id="IPR043129">
    <property type="entry name" value="ATPase_NBD"/>
</dbReference>
<accession>A0A975J395</accession>